<organism evidence="1">
    <name type="scientific">Homalodisca liturata</name>
    <dbReference type="NCBI Taxonomy" id="320908"/>
    <lineage>
        <taxon>Eukaryota</taxon>
        <taxon>Metazoa</taxon>
        <taxon>Ecdysozoa</taxon>
        <taxon>Arthropoda</taxon>
        <taxon>Hexapoda</taxon>
        <taxon>Insecta</taxon>
        <taxon>Pterygota</taxon>
        <taxon>Neoptera</taxon>
        <taxon>Paraneoptera</taxon>
        <taxon>Hemiptera</taxon>
        <taxon>Auchenorrhyncha</taxon>
        <taxon>Membracoidea</taxon>
        <taxon>Cicadellidae</taxon>
        <taxon>Cicadellinae</taxon>
        <taxon>Proconiini</taxon>
        <taxon>Homalodisca</taxon>
    </lineage>
</organism>
<evidence type="ECO:0000313" key="1">
    <source>
        <dbReference type="EMBL" id="JAS84145.1"/>
    </source>
</evidence>
<gene>
    <name evidence="1" type="ORF">g.35720</name>
    <name evidence="2" type="ORF">g.35722</name>
</gene>
<dbReference type="EMBL" id="GECU01023561">
    <property type="protein sequence ID" value="JAS84145.1"/>
    <property type="molecule type" value="Transcribed_RNA"/>
</dbReference>
<name>A0A1B6IB26_9HEMI</name>
<proteinExistence type="predicted"/>
<evidence type="ECO:0000313" key="2">
    <source>
        <dbReference type="EMBL" id="JAT00604.1"/>
    </source>
</evidence>
<sequence>MASEILESLETKFGKLPKEIEENVKNFNYNNANDEYTCIPCNKVIKKRYNKTSSTSITDFEGHLSSKKHKEKIVPMSVLIDCLMETFSGEIPQIVLNHILVLTMDDFYYICTICKKMIGVSNDSSITETNFSYHLLSVAHTKNMKLFHAILSQLQNIYGSIPPVVLNNSSFLQIFEGDNKYLCSICDETLSVNPSDINKSIESFENHFYSLEHINNVKINKILSLIPSLENSLHFPSYLITSIEYFSKNDTHLFCVLCNENVKCGLDAYETEQNFKAHILSEFHQQNLKFRRDPSNEVFIELLKVFETLPSIVVENLAYFTLYKRNLTCRICEEFIIEERDREKTLKNIISHLKSDWHDNNVTEEKRRQQMTVHN</sequence>
<reference evidence="1" key="1">
    <citation type="submission" date="2015-11" db="EMBL/GenBank/DDBJ databases">
        <title>De novo transcriptome assembly of four potential Pierce s Disease insect vectors from Arizona vineyards.</title>
        <authorList>
            <person name="Tassone E.E."/>
        </authorList>
    </citation>
    <scope>NUCLEOTIDE SEQUENCE</scope>
</reference>
<dbReference type="AlphaFoldDB" id="A0A1B6IB26"/>
<protein>
    <submittedName>
        <fullName evidence="1">Uncharacterized protein</fullName>
    </submittedName>
</protein>
<accession>A0A1B6IB26</accession>
<dbReference type="EMBL" id="GECU01007103">
    <property type="protein sequence ID" value="JAT00604.1"/>
    <property type="molecule type" value="Transcribed_RNA"/>
</dbReference>